<name>A0AAV8XI83_9CUCU</name>
<feature type="transmembrane region" description="Helical" evidence="1">
    <location>
        <begin position="97"/>
        <end position="119"/>
    </location>
</feature>
<sequence>MYMFLSDFEQFGKPPKFDKYNNILNKIGKYHIIYTVAIITLFASTSKVFKGDECRRDNQEYGYKEVCGLIANTWLPFDIDYFPAKQIYLGLQFFGIYYMYMLSANLPYVVLESVIHIAIRLDHVKERFIEALNEPNPEERRKKFNFTVEYHSRVLNYPIKCVSGTCEMNHFLDKMSPAFNMYAAASVSIQ</sequence>
<evidence type="ECO:0000256" key="1">
    <source>
        <dbReference type="SAM" id="Phobius"/>
    </source>
</evidence>
<protein>
    <recommendedName>
        <fullName evidence="4">Odorant receptor</fullName>
    </recommendedName>
</protein>
<keyword evidence="3" id="KW-1185">Reference proteome</keyword>
<organism evidence="2 3">
    <name type="scientific">Aromia moschata</name>
    <dbReference type="NCBI Taxonomy" id="1265417"/>
    <lineage>
        <taxon>Eukaryota</taxon>
        <taxon>Metazoa</taxon>
        <taxon>Ecdysozoa</taxon>
        <taxon>Arthropoda</taxon>
        <taxon>Hexapoda</taxon>
        <taxon>Insecta</taxon>
        <taxon>Pterygota</taxon>
        <taxon>Neoptera</taxon>
        <taxon>Endopterygota</taxon>
        <taxon>Coleoptera</taxon>
        <taxon>Polyphaga</taxon>
        <taxon>Cucujiformia</taxon>
        <taxon>Chrysomeloidea</taxon>
        <taxon>Cerambycidae</taxon>
        <taxon>Cerambycinae</taxon>
        <taxon>Callichromatini</taxon>
        <taxon>Aromia</taxon>
    </lineage>
</organism>
<evidence type="ECO:0008006" key="4">
    <source>
        <dbReference type="Google" id="ProtNLM"/>
    </source>
</evidence>
<evidence type="ECO:0000313" key="2">
    <source>
        <dbReference type="EMBL" id="KAJ8938375.1"/>
    </source>
</evidence>
<reference evidence="2" key="1">
    <citation type="journal article" date="2023" name="Insect Mol. Biol.">
        <title>Genome sequencing provides insights into the evolution of gene families encoding plant cell wall-degrading enzymes in longhorned beetles.</title>
        <authorList>
            <person name="Shin N.R."/>
            <person name="Okamura Y."/>
            <person name="Kirsch R."/>
            <person name="Pauchet Y."/>
        </authorList>
    </citation>
    <scope>NUCLEOTIDE SEQUENCE</scope>
    <source>
        <strain evidence="2">AMC_N1</strain>
    </source>
</reference>
<dbReference type="EMBL" id="JAPWTK010000561">
    <property type="protein sequence ID" value="KAJ8938375.1"/>
    <property type="molecule type" value="Genomic_DNA"/>
</dbReference>
<feature type="transmembrane region" description="Helical" evidence="1">
    <location>
        <begin position="30"/>
        <end position="49"/>
    </location>
</feature>
<keyword evidence="1" id="KW-1133">Transmembrane helix</keyword>
<dbReference type="AlphaFoldDB" id="A0AAV8XI83"/>
<proteinExistence type="predicted"/>
<keyword evidence="1" id="KW-0472">Membrane</keyword>
<comment type="caution">
    <text evidence="2">The sequence shown here is derived from an EMBL/GenBank/DDBJ whole genome shotgun (WGS) entry which is preliminary data.</text>
</comment>
<gene>
    <name evidence="2" type="ORF">NQ318_022873</name>
</gene>
<dbReference type="Proteomes" id="UP001162162">
    <property type="component" value="Unassembled WGS sequence"/>
</dbReference>
<evidence type="ECO:0000313" key="3">
    <source>
        <dbReference type="Proteomes" id="UP001162162"/>
    </source>
</evidence>
<keyword evidence="1" id="KW-0812">Transmembrane</keyword>
<accession>A0AAV8XI83</accession>